<reference evidence="1 2" key="1">
    <citation type="journal article" date="2019" name="Int. J. Syst. Evol. Microbiol.">
        <title>The Global Catalogue of Microorganisms (GCM) 10K type strain sequencing project: providing services to taxonomists for standard genome sequencing and annotation.</title>
        <authorList>
            <consortium name="The Broad Institute Genomics Platform"/>
            <consortium name="The Broad Institute Genome Sequencing Center for Infectious Disease"/>
            <person name="Wu L."/>
            <person name="Ma J."/>
        </authorList>
    </citation>
    <scope>NUCLEOTIDE SEQUENCE [LARGE SCALE GENOMIC DNA]</scope>
    <source>
        <strain evidence="1 2">CGMCC 1.12121</strain>
    </source>
</reference>
<dbReference type="InterPro" id="IPR006311">
    <property type="entry name" value="TAT_signal"/>
</dbReference>
<name>A0ABD6CL52_9EURY</name>
<dbReference type="AlphaFoldDB" id="A0ABD6CL52"/>
<dbReference type="PROSITE" id="PS51318">
    <property type="entry name" value="TAT"/>
    <property type="match status" value="1"/>
</dbReference>
<keyword evidence="2" id="KW-1185">Reference proteome</keyword>
<gene>
    <name evidence="1" type="ORF">ACFSBX_02510</name>
</gene>
<proteinExistence type="predicted"/>
<dbReference type="EMBL" id="JBHUDK010000002">
    <property type="protein sequence ID" value="MFD1597832.1"/>
    <property type="molecule type" value="Genomic_DNA"/>
</dbReference>
<sequence length="458" mass="50757">MDRGISRRRLLSTFAAAAGVSGSAAGVARAQRAPDSRGFDPTAHAYGFRNWSSEDQYFETPPSPSRSEIRTRIRTTWEDRARTALGLDVAELPRTVLDSIAAQLRLAVVQRAGTNGHCYGMVLTAQRYFENPETIPVDRRLASEIEAPTVPTERPEAPVYEEIVDRQADQFLRFRAFLGRRVFLYRHWLDTAAVLRDVRDVIERFGTAAVILFNETRLSHQVLAYGFEERAGGVTVPIYDPNRPAATYRRNRPELRFDRDDETLSMRPYGAYTGMVYSRYDRIEASTDRTRPGPLDHVTVDGDRIRESLFPLALVAASSEDVELAVVDPGGERVRRLRGTHTDESRGEYPQVCSRYGVDPGSYRVSVFGAGRTDYELAARVTDVEGAIVDETRTATIRPGEVHEYVLGVPEDGDGTLDRVRSGIRPIHLVGAGALGTVAGAAGYGAATRFRSGSDAER</sequence>
<dbReference type="Proteomes" id="UP001597085">
    <property type="component" value="Unassembled WGS sequence"/>
</dbReference>
<dbReference type="RefSeq" id="WP_256421360.1">
    <property type="nucleotide sequence ID" value="NZ_JANHDI010000007.1"/>
</dbReference>
<evidence type="ECO:0000313" key="2">
    <source>
        <dbReference type="Proteomes" id="UP001597085"/>
    </source>
</evidence>
<accession>A0ABD6CL52</accession>
<organism evidence="1 2">
    <name type="scientific">Halobellus rarus</name>
    <dbReference type="NCBI Taxonomy" id="1126237"/>
    <lineage>
        <taxon>Archaea</taxon>
        <taxon>Methanobacteriati</taxon>
        <taxon>Methanobacteriota</taxon>
        <taxon>Stenosarchaea group</taxon>
        <taxon>Halobacteria</taxon>
        <taxon>Halobacteriales</taxon>
        <taxon>Haloferacaceae</taxon>
        <taxon>Halobellus</taxon>
    </lineage>
</organism>
<protein>
    <submittedName>
        <fullName evidence="1">Uncharacterized protein</fullName>
    </submittedName>
</protein>
<comment type="caution">
    <text evidence="1">The sequence shown here is derived from an EMBL/GenBank/DDBJ whole genome shotgun (WGS) entry which is preliminary data.</text>
</comment>
<evidence type="ECO:0000313" key="1">
    <source>
        <dbReference type="EMBL" id="MFD1597832.1"/>
    </source>
</evidence>